<keyword evidence="4" id="KW-1185">Reference proteome</keyword>
<comment type="caution">
    <text evidence="3">The sequence shown here is derived from an EMBL/GenBank/DDBJ whole genome shotgun (WGS) entry which is preliminary data.</text>
</comment>
<dbReference type="InterPro" id="IPR028098">
    <property type="entry name" value="Glyco_trans_4-like_N"/>
</dbReference>
<dbReference type="Proteomes" id="UP001207918">
    <property type="component" value="Unassembled WGS sequence"/>
</dbReference>
<reference evidence="3 4" key="1">
    <citation type="submission" date="2021-03" db="EMBL/GenBank/DDBJ databases">
        <title>Aliifodinibius sp. nov., a new bacterium isolated from saline soil.</title>
        <authorList>
            <person name="Galisteo C."/>
            <person name="De La Haba R."/>
            <person name="Sanchez-Porro C."/>
            <person name="Ventosa A."/>
        </authorList>
    </citation>
    <scope>NUCLEOTIDE SEQUENCE [LARGE SCALE GENOMIC DNA]</scope>
    <source>
        <strain evidence="3 4">1BSP15-2V2</strain>
    </source>
</reference>
<evidence type="ECO:0000259" key="2">
    <source>
        <dbReference type="Pfam" id="PF13439"/>
    </source>
</evidence>
<dbReference type="PANTHER" id="PTHR45947:SF3">
    <property type="entry name" value="SULFOQUINOVOSYL TRANSFERASE SQD2"/>
    <property type="match status" value="1"/>
</dbReference>
<organism evidence="3 4">
    <name type="scientific">Fodinibius salsisoli</name>
    <dbReference type="NCBI Taxonomy" id="2820877"/>
    <lineage>
        <taxon>Bacteria</taxon>
        <taxon>Pseudomonadati</taxon>
        <taxon>Balneolota</taxon>
        <taxon>Balneolia</taxon>
        <taxon>Balneolales</taxon>
        <taxon>Balneolaceae</taxon>
        <taxon>Fodinibius</taxon>
    </lineage>
</organism>
<evidence type="ECO:0000313" key="4">
    <source>
        <dbReference type="Proteomes" id="UP001207918"/>
    </source>
</evidence>
<feature type="domain" description="Glycosyltransferase subfamily 4-like N-terminal" evidence="2">
    <location>
        <begin position="24"/>
        <end position="173"/>
    </location>
</feature>
<dbReference type="PANTHER" id="PTHR45947">
    <property type="entry name" value="SULFOQUINOVOSYL TRANSFERASE SQD2"/>
    <property type="match status" value="1"/>
</dbReference>
<protein>
    <submittedName>
        <fullName evidence="3">Glycosyltransferase family 4 protein</fullName>
    </submittedName>
</protein>
<dbReference type="Gene3D" id="3.40.50.2000">
    <property type="entry name" value="Glycogen Phosphorylase B"/>
    <property type="match status" value="2"/>
</dbReference>
<evidence type="ECO:0000313" key="3">
    <source>
        <dbReference type="EMBL" id="MCW9706773.1"/>
    </source>
</evidence>
<dbReference type="EMBL" id="JAGGJA010000004">
    <property type="protein sequence ID" value="MCW9706773.1"/>
    <property type="molecule type" value="Genomic_DNA"/>
</dbReference>
<dbReference type="Pfam" id="PF13439">
    <property type="entry name" value="Glyco_transf_4"/>
    <property type="match status" value="1"/>
</dbReference>
<accession>A0ABT3PLE8</accession>
<feature type="domain" description="Glycosyl transferase family 1" evidence="1">
    <location>
        <begin position="182"/>
        <end position="348"/>
    </location>
</feature>
<dbReference type="CDD" id="cd03808">
    <property type="entry name" value="GT4_CapM-like"/>
    <property type="match status" value="1"/>
</dbReference>
<proteinExistence type="predicted"/>
<gene>
    <name evidence="3" type="ORF">J6I44_07885</name>
</gene>
<sequence>MRKVLYTANLATHILAFHLPYLKWFKEQGFEVHVAFYGDEGIPHADKVWNIPFGRNPFSKSNIVALRKLWGLFKEHRFDVVHCHTPIAGLITRLTAVMYRSKGTNVLYTAHGFHFYKGAPLKNWLTYLPAEWILSLVTDGVITINREDFDYLHRYHFASGKHKINGIGLDPERLKVNGTDNRSKLRSEIGFSEDEFLVLYIAEFIDRKNHRFVIENIPYLIQENPELTFLFAGRGVLQDEMEALVRTLQVEDHVKFLGFREDIGRFLEIADMGISSSKHEGLGLGVAEMMFNQLPVVVSNDRGHRELVDHGSNGFIFEQDNSEQFRYYISKLYRDKSLREKVGKAAKESMDKFMVDKSLEQMTRIYNQYL</sequence>
<evidence type="ECO:0000259" key="1">
    <source>
        <dbReference type="Pfam" id="PF00534"/>
    </source>
</evidence>
<dbReference type="Pfam" id="PF00534">
    <property type="entry name" value="Glycos_transf_1"/>
    <property type="match status" value="1"/>
</dbReference>
<dbReference type="InterPro" id="IPR001296">
    <property type="entry name" value="Glyco_trans_1"/>
</dbReference>
<name>A0ABT3PLE8_9BACT</name>
<dbReference type="RefSeq" id="WP_265765506.1">
    <property type="nucleotide sequence ID" value="NZ_JAGGJA010000004.1"/>
</dbReference>
<dbReference type="InterPro" id="IPR050194">
    <property type="entry name" value="Glycosyltransferase_grp1"/>
</dbReference>
<dbReference type="SUPFAM" id="SSF53756">
    <property type="entry name" value="UDP-Glycosyltransferase/glycogen phosphorylase"/>
    <property type="match status" value="1"/>
</dbReference>